<dbReference type="InterPro" id="IPR041657">
    <property type="entry name" value="HTH_17"/>
</dbReference>
<dbReference type="Pfam" id="PF12728">
    <property type="entry name" value="HTH_17"/>
    <property type="match status" value="1"/>
</dbReference>
<dbReference type="InterPro" id="IPR010093">
    <property type="entry name" value="SinI_DNA-bd"/>
</dbReference>
<dbReference type="EMBL" id="CP000151">
    <property type="protein sequence ID" value="ABB09224.1"/>
    <property type="molecule type" value="Genomic_DNA"/>
</dbReference>
<organism evidence="2 3">
    <name type="scientific">Burkholderia lata (strain ATCC 17760 / DSM 23089 / LMG 22485 / NCIMB 9086 / R18194 / 383)</name>
    <dbReference type="NCBI Taxonomy" id="482957"/>
    <lineage>
        <taxon>Bacteria</taxon>
        <taxon>Pseudomonadati</taxon>
        <taxon>Pseudomonadota</taxon>
        <taxon>Betaproteobacteria</taxon>
        <taxon>Burkholderiales</taxon>
        <taxon>Burkholderiaceae</taxon>
        <taxon>Burkholderia</taxon>
        <taxon>Burkholderia cepacia complex</taxon>
    </lineage>
</organism>
<reference evidence="2" key="1">
    <citation type="submission" date="2009-01" db="EMBL/GenBank/DDBJ databases">
        <title>Complete sequence of chromosome 1 of Burkholderia sp. 383.</title>
        <authorList>
            <consortium name="US DOE Joint Genome Institute"/>
            <person name="Copeland A."/>
            <person name="Lucas S."/>
            <person name="Lapidus A."/>
            <person name="Barry K."/>
            <person name="Detter J.C."/>
            <person name="Glavina T."/>
            <person name="Hammon N."/>
            <person name="Israni S."/>
            <person name="Pitluck S."/>
            <person name="Chain P."/>
            <person name="Malfatti S."/>
            <person name="Shin M."/>
            <person name="Vergez L."/>
            <person name="Schmutz J."/>
            <person name="Larimer F."/>
            <person name="Land M."/>
            <person name="Kyrpides N."/>
            <person name="Lykidis A."/>
            <person name="Richardson P."/>
        </authorList>
    </citation>
    <scope>NUCLEOTIDE SEQUENCE</scope>
    <source>
        <strain evidence="2">383</strain>
    </source>
</reference>
<evidence type="ECO:0000313" key="2">
    <source>
        <dbReference type="EMBL" id="ABB09224.1"/>
    </source>
</evidence>
<feature type="domain" description="Helix-turn-helix" evidence="1">
    <location>
        <begin position="31"/>
        <end position="65"/>
    </location>
</feature>
<keyword evidence="3" id="KW-1185">Reference proteome</keyword>
<dbReference type="HOGENOM" id="CLU_2491845_0_0_4"/>
<evidence type="ECO:0000259" key="1">
    <source>
        <dbReference type="Pfam" id="PF12728"/>
    </source>
</evidence>
<evidence type="ECO:0000313" key="3">
    <source>
        <dbReference type="Proteomes" id="UP000002705"/>
    </source>
</evidence>
<dbReference type="KEGG" id="bur:Bcep18194_A5630"/>
<dbReference type="AlphaFoldDB" id="Q39E92"/>
<name>Q39E92_BURL3</name>
<dbReference type="GO" id="GO:0003677">
    <property type="term" value="F:DNA binding"/>
    <property type="evidence" value="ECO:0007669"/>
    <property type="project" value="InterPro"/>
</dbReference>
<dbReference type="Proteomes" id="UP000002705">
    <property type="component" value="Chromosome 1"/>
</dbReference>
<dbReference type="NCBIfam" id="TIGR01764">
    <property type="entry name" value="excise"/>
    <property type="match status" value="1"/>
</dbReference>
<gene>
    <name evidence="2" type="ordered locus">Bcep18194_A5630</name>
</gene>
<proteinExistence type="predicted"/>
<protein>
    <submittedName>
        <fullName evidence="2">Transcriptional regulator</fullName>
    </submittedName>
</protein>
<sequence length="86" mass="9049">MPYVSKTSNAGTRVAIRSTDMHAPQTAPVKLYRVAEVSKMLGVCRATVYNLVRDGKLTLVKIGKRSSGITAASVEALVSGASEGKP</sequence>
<accession>Q39E92</accession>
<dbReference type="PATRIC" id="fig|482957.22.peg.2599"/>